<dbReference type="HOGENOM" id="CLU_028200_3_5_1"/>
<organism evidence="9 10">
    <name type="scientific">Exserohilum turcicum (strain 28A)</name>
    <name type="common">Northern leaf blight fungus</name>
    <name type="synonym">Setosphaeria turcica</name>
    <dbReference type="NCBI Taxonomy" id="671987"/>
    <lineage>
        <taxon>Eukaryota</taxon>
        <taxon>Fungi</taxon>
        <taxon>Dikarya</taxon>
        <taxon>Ascomycota</taxon>
        <taxon>Pezizomycotina</taxon>
        <taxon>Dothideomycetes</taxon>
        <taxon>Pleosporomycetidae</taxon>
        <taxon>Pleosporales</taxon>
        <taxon>Pleosporineae</taxon>
        <taxon>Pleosporaceae</taxon>
        <taxon>Exserohilum</taxon>
    </lineage>
</organism>
<keyword evidence="10" id="KW-1185">Reference proteome</keyword>
<dbReference type="PANTHER" id="PTHR33048">
    <property type="entry name" value="PTH11-LIKE INTEGRAL MEMBRANE PROTEIN (AFU_ORTHOLOGUE AFUA_5G11245)"/>
    <property type="match status" value="1"/>
</dbReference>
<dbReference type="PANTHER" id="PTHR33048:SF167">
    <property type="entry name" value="INTEGRAL MEMBRANE PROTEIN"/>
    <property type="match status" value="1"/>
</dbReference>
<dbReference type="OrthoDB" id="5022096at2759"/>
<feature type="compositionally biased region" description="Low complexity" evidence="6">
    <location>
        <begin position="361"/>
        <end position="379"/>
    </location>
</feature>
<feature type="domain" description="Rhodopsin" evidence="8">
    <location>
        <begin position="37"/>
        <end position="273"/>
    </location>
</feature>
<keyword evidence="2 7" id="KW-0812">Transmembrane</keyword>
<feature type="transmembrane region" description="Helical" evidence="7">
    <location>
        <begin position="180"/>
        <end position="199"/>
    </location>
</feature>
<keyword evidence="4 7" id="KW-0472">Membrane</keyword>
<sequence>MIQRADAPVMHPYENEGPTILGSTLSVTILAVMTTIARLHVRIRMIRNVGWDDYVMILSMMLVHYGAGRHIEHIAPKSFQQAMKLNFISQPIYLLAICFVKISVGFFLLRIAVRPFFRRLIIGIMAPADFWAVFMGVYTFGCLLTVLLQCTDIRMMWDPTVKGTCWTVKQIKILGYLNTALNMVTDLAFSIAIPIPMLLGVQMNRRHKASIICILALGTFAAAASMIKLSYITNYGRGGDLMWDSRNLTIWTALECNVGMVAGNLPCLKPLFRSLLVSTYGKGSRRTDNTQRAYLSDGYAHGTKERSASKSYGPLGSPKISDHAFFGASPPAASSSSPHKAYMLTTIDATHSHKKHNAAAPSSPSPSSSGRSSPVPGERSSMESEARLHNTSRNGHRRHHNHNHNHELGTITVTTMVDVTESVHSAQRVAPSERDLAHLRVKDLV</sequence>
<evidence type="ECO:0000313" key="9">
    <source>
        <dbReference type="EMBL" id="EOA91704.1"/>
    </source>
</evidence>
<feature type="transmembrane region" description="Helical" evidence="7">
    <location>
        <begin position="130"/>
        <end position="148"/>
    </location>
</feature>
<evidence type="ECO:0000256" key="5">
    <source>
        <dbReference type="ARBA" id="ARBA00038359"/>
    </source>
</evidence>
<dbReference type="GeneID" id="19403418"/>
<protein>
    <recommendedName>
        <fullName evidence="8">Rhodopsin domain-containing protein</fullName>
    </recommendedName>
</protein>
<proteinExistence type="inferred from homology"/>
<feature type="compositionally biased region" description="Basic residues" evidence="6">
    <location>
        <begin position="394"/>
        <end position="403"/>
    </location>
</feature>
<evidence type="ECO:0000256" key="6">
    <source>
        <dbReference type="SAM" id="MobiDB-lite"/>
    </source>
</evidence>
<evidence type="ECO:0000313" key="10">
    <source>
        <dbReference type="Proteomes" id="UP000016935"/>
    </source>
</evidence>
<evidence type="ECO:0000259" key="8">
    <source>
        <dbReference type="Pfam" id="PF20684"/>
    </source>
</evidence>
<dbReference type="RefSeq" id="XP_008020210.1">
    <property type="nucleotide sequence ID" value="XM_008022019.1"/>
</dbReference>
<comment type="similarity">
    <text evidence="5">Belongs to the SAT4 family.</text>
</comment>
<dbReference type="STRING" id="671987.R0KRU2"/>
<feature type="transmembrane region" description="Helical" evidence="7">
    <location>
        <begin position="91"/>
        <end position="109"/>
    </location>
</feature>
<dbReference type="InterPro" id="IPR052337">
    <property type="entry name" value="SAT4-like"/>
</dbReference>
<reference evidence="9 10" key="1">
    <citation type="journal article" date="2012" name="PLoS Pathog.">
        <title>Diverse lifestyles and strategies of plant pathogenesis encoded in the genomes of eighteen Dothideomycetes fungi.</title>
        <authorList>
            <person name="Ohm R.A."/>
            <person name="Feau N."/>
            <person name="Henrissat B."/>
            <person name="Schoch C.L."/>
            <person name="Horwitz B.A."/>
            <person name="Barry K.W."/>
            <person name="Condon B.J."/>
            <person name="Copeland A.C."/>
            <person name="Dhillon B."/>
            <person name="Glaser F."/>
            <person name="Hesse C.N."/>
            <person name="Kosti I."/>
            <person name="LaButti K."/>
            <person name="Lindquist E.A."/>
            <person name="Lucas S."/>
            <person name="Salamov A.A."/>
            <person name="Bradshaw R.E."/>
            <person name="Ciuffetti L."/>
            <person name="Hamelin R.C."/>
            <person name="Kema G.H.J."/>
            <person name="Lawrence C."/>
            <person name="Scott J.A."/>
            <person name="Spatafora J.W."/>
            <person name="Turgeon B.G."/>
            <person name="de Wit P.J.G.M."/>
            <person name="Zhong S."/>
            <person name="Goodwin S.B."/>
            <person name="Grigoriev I.V."/>
        </authorList>
    </citation>
    <scope>NUCLEOTIDE SEQUENCE [LARGE SCALE GENOMIC DNA]</scope>
    <source>
        <strain evidence="10">28A</strain>
    </source>
</reference>
<feature type="region of interest" description="Disordered" evidence="6">
    <location>
        <begin position="351"/>
        <end position="408"/>
    </location>
</feature>
<accession>R0KRU2</accession>
<evidence type="ECO:0000256" key="2">
    <source>
        <dbReference type="ARBA" id="ARBA00022692"/>
    </source>
</evidence>
<dbReference type="Pfam" id="PF20684">
    <property type="entry name" value="Fung_rhodopsin"/>
    <property type="match status" value="1"/>
</dbReference>
<evidence type="ECO:0000256" key="3">
    <source>
        <dbReference type="ARBA" id="ARBA00022989"/>
    </source>
</evidence>
<dbReference type="eggNOG" id="ENOG502SI68">
    <property type="taxonomic scope" value="Eukaryota"/>
</dbReference>
<keyword evidence="3 7" id="KW-1133">Transmembrane helix</keyword>
<dbReference type="EMBL" id="KB908481">
    <property type="protein sequence ID" value="EOA91704.1"/>
    <property type="molecule type" value="Genomic_DNA"/>
</dbReference>
<name>R0KRU2_EXST2</name>
<gene>
    <name evidence="9" type="ORF">SETTUDRAFT_30221</name>
</gene>
<evidence type="ECO:0000256" key="7">
    <source>
        <dbReference type="SAM" id="Phobius"/>
    </source>
</evidence>
<dbReference type="AlphaFoldDB" id="R0KRU2"/>
<feature type="transmembrane region" description="Helical" evidence="7">
    <location>
        <begin position="211"/>
        <end position="232"/>
    </location>
</feature>
<dbReference type="InterPro" id="IPR049326">
    <property type="entry name" value="Rhodopsin_dom_fungi"/>
</dbReference>
<evidence type="ECO:0000256" key="4">
    <source>
        <dbReference type="ARBA" id="ARBA00023136"/>
    </source>
</evidence>
<feature type="transmembrane region" description="Helical" evidence="7">
    <location>
        <begin position="20"/>
        <end position="41"/>
    </location>
</feature>
<reference evidence="9 10" key="2">
    <citation type="journal article" date="2013" name="PLoS Genet.">
        <title>Comparative genome structure, secondary metabolite, and effector coding capacity across Cochliobolus pathogens.</title>
        <authorList>
            <person name="Condon B.J."/>
            <person name="Leng Y."/>
            <person name="Wu D."/>
            <person name="Bushley K.E."/>
            <person name="Ohm R.A."/>
            <person name="Otillar R."/>
            <person name="Martin J."/>
            <person name="Schackwitz W."/>
            <person name="Grimwood J."/>
            <person name="MohdZainudin N."/>
            <person name="Xue C."/>
            <person name="Wang R."/>
            <person name="Manning V.A."/>
            <person name="Dhillon B."/>
            <person name="Tu Z.J."/>
            <person name="Steffenson B.J."/>
            <person name="Salamov A."/>
            <person name="Sun H."/>
            <person name="Lowry S."/>
            <person name="LaButti K."/>
            <person name="Han J."/>
            <person name="Copeland A."/>
            <person name="Lindquist E."/>
            <person name="Barry K."/>
            <person name="Schmutz J."/>
            <person name="Baker S.E."/>
            <person name="Ciuffetti L.M."/>
            <person name="Grigoriev I.V."/>
            <person name="Zhong S."/>
            <person name="Turgeon B.G."/>
        </authorList>
    </citation>
    <scope>NUCLEOTIDE SEQUENCE [LARGE SCALE GENOMIC DNA]</scope>
    <source>
        <strain evidence="10">28A</strain>
    </source>
</reference>
<dbReference type="Proteomes" id="UP000016935">
    <property type="component" value="Unassembled WGS sequence"/>
</dbReference>
<comment type="subcellular location">
    <subcellularLocation>
        <location evidence="1">Membrane</location>
        <topology evidence="1">Multi-pass membrane protein</topology>
    </subcellularLocation>
</comment>
<evidence type="ECO:0000256" key="1">
    <source>
        <dbReference type="ARBA" id="ARBA00004141"/>
    </source>
</evidence>
<feature type="region of interest" description="Disordered" evidence="6">
    <location>
        <begin position="282"/>
        <end position="314"/>
    </location>
</feature>
<dbReference type="GO" id="GO:0016020">
    <property type="term" value="C:membrane"/>
    <property type="evidence" value="ECO:0007669"/>
    <property type="project" value="UniProtKB-SubCell"/>
</dbReference>